<accession>A0A6G4TWZ7</accession>
<dbReference type="PANTHER" id="PTHR43649">
    <property type="entry name" value="ARABINOSE-BINDING PROTEIN-RELATED"/>
    <property type="match status" value="1"/>
</dbReference>
<evidence type="ECO:0000313" key="7">
    <source>
        <dbReference type="EMBL" id="NGN63638.1"/>
    </source>
</evidence>
<dbReference type="SUPFAM" id="SSF53850">
    <property type="entry name" value="Periplasmic binding protein-like II"/>
    <property type="match status" value="1"/>
</dbReference>
<evidence type="ECO:0000256" key="4">
    <source>
        <dbReference type="ARBA" id="ARBA00023139"/>
    </source>
</evidence>
<evidence type="ECO:0000256" key="2">
    <source>
        <dbReference type="ARBA" id="ARBA00022729"/>
    </source>
</evidence>
<keyword evidence="5" id="KW-0449">Lipoprotein</keyword>
<keyword evidence="1" id="KW-1003">Cell membrane</keyword>
<evidence type="ECO:0000313" key="8">
    <source>
        <dbReference type="Proteomes" id="UP000481583"/>
    </source>
</evidence>
<sequence length="411" mass="44651">MWHRKVIAVGALAVAGTLLAGCGGSGGAGGKSTVTMWTYPVIIDEKQHRAFWDAAEKEFEKENPKVDVKVEILPWANRDEKLTTAMAGGKGPDVGYLIPDQLPKYAPNIEPYDEHISPEAKQAYRPAALKAATVDDQLMGAPLLMSSNPLICNKKVFDAVGEKDFPATWDDLLKLAPKFKAKGFDIITYNGDATATLNMTYYPLLWQAGGDVFSKDGKSVAFNSPQGVKALKFLRTLADDGYTEKSALTKANLNIEQTRIGRNKVGCTWQHVPIEVEKFWGKENIHVVGPLKDDQQVAYGTVGSLSMFKKAGDKDAAAKWINFVTAKKTMDDYDKKSGFFSPLDGNELYAGDPVNGQMEKSLNKVNVGPLYEKARDVMGVLSPEIQAALTGKKSPAKALEDAEKAAKGITG</sequence>
<feature type="chain" id="PRO_5038518194" evidence="6">
    <location>
        <begin position="21"/>
        <end position="411"/>
    </location>
</feature>
<dbReference type="RefSeq" id="WP_165233402.1">
    <property type="nucleotide sequence ID" value="NZ_JAAKZV010000018.1"/>
</dbReference>
<keyword evidence="8" id="KW-1185">Reference proteome</keyword>
<dbReference type="PANTHER" id="PTHR43649:SF33">
    <property type="entry name" value="POLYGALACTURONAN_RHAMNOGALACTURONAN-BINDING PROTEIN YTCQ"/>
    <property type="match status" value="1"/>
</dbReference>
<protein>
    <submittedName>
        <fullName evidence="7">Sugar ABC transporter substrate-binding protein</fullName>
    </submittedName>
</protein>
<comment type="caution">
    <text evidence="7">The sequence shown here is derived from an EMBL/GenBank/DDBJ whole genome shotgun (WGS) entry which is preliminary data.</text>
</comment>
<dbReference type="Gene3D" id="3.40.190.10">
    <property type="entry name" value="Periplasmic binding protein-like II"/>
    <property type="match status" value="1"/>
</dbReference>
<keyword evidence="2 6" id="KW-0732">Signal</keyword>
<reference evidence="7 8" key="1">
    <citation type="submission" date="2020-02" db="EMBL/GenBank/DDBJ databases">
        <title>Whole-genome analyses of novel actinobacteria.</title>
        <authorList>
            <person name="Sahin N."/>
        </authorList>
    </citation>
    <scope>NUCLEOTIDE SEQUENCE [LARGE SCALE GENOMIC DNA]</scope>
    <source>
        <strain evidence="7 8">A7024</strain>
    </source>
</reference>
<dbReference type="AlphaFoldDB" id="A0A6G4TWZ7"/>
<evidence type="ECO:0000256" key="1">
    <source>
        <dbReference type="ARBA" id="ARBA00022475"/>
    </source>
</evidence>
<evidence type="ECO:0000256" key="3">
    <source>
        <dbReference type="ARBA" id="ARBA00023136"/>
    </source>
</evidence>
<organism evidence="7 8">
    <name type="scientific">Streptomyces coryli</name>
    <dbReference type="NCBI Taxonomy" id="1128680"/>
    <lineage>
        <taxon>Bacteria</taxon>
        <taxon>Bacillati</taxon>
        <taxon>Actinomycetota</taxon>
        <taxon>Actinomycetes</taxon>
        <taxon>Kitasatosporales</taxon>
        <taxon>Streptomycetaceae</taxon>
        <taxon>Streptomyces</taxon>
    </lineage>
</organism>
<gene>
    <name evidence="7" type="ORF">G5C51_06915</name>
</gene>
<dbReference type="CDD" id="cd13585">
    <property type="entry name" value="PBP2_TMBP_like"/>
    <property type="match status" value="1"/>
</dbReference>
<dbReference type="InterPro" id="IPR006059">
    <property type="entry name" value="SBP"/>
</dbReference>
<evidence type="ECO:0000256" key="6">
    <source>
        <dbReference type="SAM" id="SignalP"/>
    </source>
</evidence>
<proteinExistence type="predicted"/>
<keyword evidence="4" id="KW-0564">Palmitate</keyword>
<dbReference type="EMBL" id="JAAKZV010000018">
    <property type="protein sequence ID" value="NGN63638.1"/>
    <property type="molecule type" value="Genomic_DNA"/>
</dbReference>
<name>A0A6G4TWZ7_9ACTN</name>
<dbReference type="PROSITE" id="PS51257">
    <property type="entry name" value="PROKAR_LIPOPROTEIN"/>
    <property type="match status" value="1"/>
</dbReference>
<dbReference type="Pfam" id="PF01547">
    <property type="entry name" value="SBP_bac_1"/>
    <property type="match status" value="1"/>
</dbReference>
<keyword evidence="3" id="KW-0472">Membrane</keyword>
<dbReference type="InterPro" id="IPR050490">
    <property type="entry name" value="Bact_solute-bd_prot1"/>
</dbReference>
<evidence type="ECO:0000256" key="5">
    <source>
        <dbReference type="ARBA" id="ARBA00023288"/>
    </source>
</evidence>
<feature type="signal peptide" evidence="6">
    <location>
        <begin position="1"/>
        <end position="20"/>
    </location>
</feature>
<dbReference type="Proteomes" id="UP000481583">
    <property type="component" value="Unassembled WGS sequence"/>
</dbReference>